<dbReference type="EMBL" id="AB010694">
    <property type="protein sequence ID" value="BAB10837.1"/>
    <property type="status" value="JOINED"/>
    <property type="molecule type" value="Genomic_DNA"/>
</dbReference>
<evidence type="ECO:0000256" key="1">
    <source>
        <dbReference type="ARBA" id="ARBA00022670"/>
    </source>
</evidence>
<dbReference type="PANTHER" id="PTHR42648">
    <property type="entry name" value="TRANSPOSASE, PUTATIVE-RELATED"/>
    <property type="match status" value="1"/>
</dbReference>
<dbReference type="SUPFAM" id="SSF56672">
    <property type="entry name" value="DNA/RNA polymerases"/>
    <property type="match status" value="1"/>
</dbReference>
<proteinExistence type="predicted"/>
<name>Q9FIC5_ARATH</name>
<keyword evidence="3" id="KW-0064">Aspartyl protease</keyword>
<dbReference type="InterPro" id="IPR036397">
    <property type="entry name" value="RNaseH_sf"/>
</dbReference>
<dbReference type="Pfam" id="PF03732">
    <property type="entry name" value="Retrotrans_gag"/>
    <property type="match status" value="1"/>
</dbReference>
<dbReference type="PANTHER" id="PTHR42648:SF31">
    <property type="entry name" value="RNA-DIRECTED DNA POLYMERASE"/>
    <property type="match status" value="1"/>
</dbReference>
<sequence>MSTELALTTSSSTTTQPRRTISPYDLTSGDNPGTLISKPLLRGPNYDEWATNLRLALKARKKFGFADGTIPQPDETNPDFDDWIANNALVVSWMKLTIHESLATSMSHLDDSHDMWTHIQKRFGVKNGQRIQRLKTELATCRQKGTPIETYYGKLSQLWRSLADYQQAKTMEEVRKEREEDKLHQFLMGLDESMYGAVKSALLSRVPLPSLEEAYNTLTQDEESKSLSRLHDERNDEKMRRNATSSSRNQSASMGRGSSVVPATSFKGKQSFGRGASANHVANIGESTTAATSSMSGSQLTEADRVGISGLNDEQWKQLRQMLKERNFNSTNTKSSKFFLESWIIDSGATNHMTGTLEFLRDVCDMPPIMIKLPDGRLTTSTKHGRVYLGSSLDLQEVFFVDGLHCHLISVSQLTRAKSCVFQITDKVCIIQDRITLTLIGAGKQQNGLYFFRGTETVASMTRMDSSSQLWHCRLGHPSSKVLKLLSFSDSTGHAFDSKTCEICIKAKQTRDPFPLSNNKTSSPFEMVHCDLWGPYRTTSICGSNYFLTLVDNYTRAVWLYLLPSKQTAPMHLKNFISLVERQFSTKIKTIRSDNGTEFVCLSSFFVDHGIIHETSCVGTPQQNGRVERKHRHILNVARALRFQARLPIEFWSYCALTAAYLINRTPTPLLQGKTPFELLYNRPPPVNHIRVFGCICYVHNQKHGGDKFESRSNKSIFLGYPFAKKGWRVYNFETGVISVSRDVVFRETEFPFPASVFDSTPDSQLSPSNADQSFFLPSELQAPTPVSITTTLELTQSSSSTNLNDDNFRIPSDESSSVNEMSDNEDLNSPTTNESSPFLSPASPSLPLSPASLSLPLSPAAPSPSLPKIAEPEPEPELLGKGKRKKTQPVRLADYATTLLHQPHPSVTPYPLDNYVSSSQFSAAYQAYVFAISLGIEPKSYKEAILDENWRCAVSDEIVSLENLGTWTVEDLPPGKKALGCKWVFRLKYKSDGTLERHKARLVVLGNKQTEGIDYSETFAPVAKMVTVRAFLQQVASLDWEVHQMDVHNAFLHGDLDEEVYIKFPPGFGSDDNRKVCRLRKALYGLKQAPRCWFAKLTTALNDYGFIQDISDYSLFTMERNGIRLHILVYVDDLIITGSSLDVITKFKGYLSSCFYMKDLGILRYFLGIEVARSPAGIYLCQRKYAIDIITETGLLGVWPASHPLEQNHKLALAFGDTISDPSRYRRLVGRLIYLGTTRPELSYAIHMLSQFMSDPKADHMEAALRVVRYLKSSPGQGILLRSNTPLVLTGWCDSGFDSCPITQRSLTGWFIQLGGSPISWKTKKHDVVSRSSAEAEYRAMADTVSELLWLRALLPALGISCNEPIMLYSDSLSAISLAANPVYHARTKHVGRDVHFVRDEIIRGTIATKHVSTTSQLADIMTKALGRREFDAFLLKLGICNLHTPVCGGVLGYEASPEPT</sequence>
<feature type="domain" description="Integrase catalytic" evidence="6">
    <location>
        <begin position="520"/>
        <end position="684"/>
    </location>
</feature>
<dbReference type="CDD" id="cd09272">
    <property type="entry name" value="RNase_HI_RT_Ty1"/>
    <property type="match status" value="1"/>
</dbReference>
<feature type="compositionally biased region" description="Basic and acidic residues" evidence="5">
    <location>
        <begin position="222"/>
        <end position="240"/>
    </location>
</feature>
<dbReference type="InterPro" id="IPR013103">
    <property type="entry name" value="RVT_2"/>
</dbReference>
<evidence type="ECO:0000256" key="3">
    <source>
        <dbReference type="ARBA" id="ARBA00022750"/>
    </source>
</evidence>
<dbReference type="Pfam" id="PF00665">
    <property type="entry name" value="rve"/>
    <property type="match status" value="1"/>
</dbReference>
<dbReference type="ExpressionAtlas" id="Q9FIC5">
    <property type="expression patterns" value="baseline and differential"/>
</dbReference>
<dbReference type="InterPro" id="IPR054722">
    <property type="entry name" value="PolX-like_BBD"/>
</dbReference>
<dbReference type="Pfam" id="PF25597">
    <property type="entry name" value="SH3_retrovirus"/>
    <property type="match status" value="1"/>
</dbReference>
<keyword evidence="1" id="KW-0645">Protease</keyword>
<dbReference type="InterPro" id="IPR043502">
    <property type="entry name" value="DNA/RNA_pol_sf"/>
</dbReference>
<protein>
    <submittedName>
        <fullName evidence="7">Retroelement pol polyprotein-like</fullName>
    </submittedName>
</protein>
<keyword evidence="2" id="KW-0479">Metal-binding</keyword>
<dbReference type="Pfam" id="PF14244">
    <property type="entry name" value="Retrotran_gag_3"/>
    <property type="match status" value="1"/>
</dbReference>
<evidence type="ECO:0000256" key="4">
    <source>
        <dbReference type="ARBA" id="ARBA00022801"/>
    </source>
</evidence>
<feature type="compositionally biased region" description="Polar residues" evidence="5">
    <location>
        <begin position="242"/>
        <end position="253"/>
    </location>
</feature>
<dbReference type="GO" id="GO:0006508">
    <property type="term" value="P:proteolysis"/>
    <property type="evidence" value="ECO:0007669"/>
    <property type="project" value="UniProtKB-KW"/>
</dbReference>
<reference evidence="7" key="1">
    <citation type="journal article" date="1998" name="DNA Res.">
        <title>Structural analysis of Arabidopsis thaliana chromosome 5. VIII. Sequence features of the regions of 1,081,958 bp covered by seventeen physically assigned P1 and TAC clones.</title>
        <authorList>
            <person name="Asamizu E."/>
            <person name="Sato S."/>
            <person name="Kaneko T."/>
            <person name="Nakamura Y."/>
            <person name="Kotani H."/>
            <person name="Miyajima N."/>
            <person name="Tabata S."/>
        </authorList>
    </citation>
    <scope>NUCLEOTIDE SEQUENCE [LARGE SCALE GENOMIC DNA]</scope>
</reference>
<dbReference type="PROSITE" id="PS50994">
    <property type="entry name" value="INTEGRASE"/>
    <property type="match status" value="1"/>
</dbReference>
<dbReference type="EMBL" id="AB016892">
    <property type="protein sequence ID" value="BAB10837.1"/>
    <property type="molecule type" value="Genomic_DNA"/>
</dbReference>
<feature type="compositionally biased region" description="Low complexity" evidence="5">
    <location>
        <begin position="836"/>
        <end position="859"/>
    </location>
</feature>
<dbReference type="InterPro" id="IPR039537">
    <property type="entry name" value="Retrotran_Ty1/copia-like"/>
</dbReference>
<dbReference type="InterPro" id="IPR057670">
    <property type="entry name" value="SH3_retrovirus"/>
</dbReference>
<keyword evidence="4" id="KW-0378">Hydrolase</keyword>
<dbReference type="GO" id="GO:0015074">
    <property type="term" value="P:DNA integration"/>
    <property type="evidence" value="ECO:0007669"/>
    <property type="project" value="InterPro"/>
</dbReference>
<dbReference type="Pfam" id="PF13976">
    <property type="entry name" value="gag_pre-integrs"/>
    <property type="match status" value="1"/>
</dbReference>
<dbReference type="InterPro" id="IPR001584">
    <property type="entry name" value="Integrase_cat-core"/>
</dbReference>
<dbReference type="InterPro" id="IPR025724">
    <property type="entry name" value="GAG-pre-integrase_dom"/>
</dbReference>
<dbReference type="Pfam" id="PF22936">
    <property type="entry name" value="Pol_BBD"/>
    <property type="match status" value="1"/>
</dbReference>
<dbReference type="GO" id="GO:0004190">
    <property type="term" value="F:aspartic-type endopeptidase activity"/>
    <property type="evidence" value="ECO:0007669"/>
    <property type="project" value="UniProtKB-KW"/>
</dbReference>
<reference key="2">
    <citation type="journal article" date="2000" name="Nature">
        <title>Sequence and analysis of chromosome 5 of the plant Arabidopsis thaliana.</title>
        <authorList>
            <consortium name="Kazusa DNA Research Institute"/>
            <consortium name="Cold Spring Harbor and Washington University in St Louis Sequencing Consortium"/>
            <consortium name="European Union Arabidopsis Genome Sequencing Consortium"/>
            <person name="Tabata S."/>
            <person name="Kaneko T."/>
            <person name="Nakamura Y."/>
            <person name="Kotani H."/>
            <person name="Kato T."/>
            <person name="Asamizu E."/>
            <person name="Miyajima N."/>
            <person name="Sasamoto S."/>
            <person name="Kimura T."/>
            <person name="Hosouchi T."/>
            <person name="Kawashima K."/>
            <person name="Kohara M."/>
            <person name="Matsumoto M."/>
            <person name="Matsuno A."/>
            <person name="Muraki A."/>
            <person name="Nakayama S."/>
            <person name="Nakazaki N."/>
            <person name="Naruo K."/>
            <person name="Okumura S."/>
            <person name="Shinpo S."/>
            <person name="Takeuchi C."/>
            <person name="Wada T."/>
            <person name="Watanabe A."/>
            <person name="Yamada M."/>
            <person name="Yasuda M."/>
            <person name="Sato S."/>
            <person name="de la Bastide M."/>
            <person name="Huang E."/>
            <person name="Spiegel L."/>
            <person name="Gnoj L."/>
            <person name="O'Shaughnessy A."/>
            <person name="Preston R."/>
            <person name="Habermann K."/>
            <person name="Murray J."/>
            <person name="Johnson D."/>
            <person name="Rohlfing T."/>
            <person name="Nelson J."/>
            <person name="Stoneking T."/>
            <person name="Pepin K."/>
            <person name="Spieth J."/>
            <person name="Sekhon M."/>
            <person name="Armstrong J."/>
            <person name="Becker M."/>
            <person name="Belter E."/>
            <person name="Cordum H."/>
            <person name="Cordes M."/>
            <person name="Courtney L."/>
            <person name="Courtney W."/>
            <person name="Dante M."/>
            <person name="Du H."/>
            <person name="Edwards J."/>
            <person name="Fryman J."/>
            <person name="Haakensen B."/>
            <person name="Lamar E."/>
            <person name="Latreille P."/>
            <person name="Leonard S."/>
            <person name="Meyer R."/>
            <person name="Mulvaney E."/>
            <person name="Ozersky P."/>
            <person name="Riley A."/>
            <person name="Strowmatt C."/>
            <person name="Wagner-McPherson C."/>
            <person name="Wollam A."/>
            <person name="Yoakum M."/>
            <person name="Bell M."/>
            <person name="Dedhia N."/>
            <person name="Parnell L."/>
            <person name="Shah R."/>
            <person name="Rodriguez M."/>
            <person name="See L.H."/>
            <person name="Vil D."/>
            <person name="Baker J."/>
            <person name="Kirchoff K."/>
            <person name="Toth K."/>
            <person name="King L."/>
            <person name="Bahret A."/>
            <person name="Miller B."/>
            <person name="Marra M."/>
            <person name="Martienssen R."/>
            <person name="McCombie W.R."/>
            <person name="Wilson R.K."/>
            <person name="Murphy G."/>
            <person name="Bancroft I."/>
            <person name="Volckaert G."/>
            <person name="Wambutt R."/>
            <person name="Dusterhoft A."/>
            <person name="Stiekema W."/>
            <person name="Pohl T."/>
            <person name="Entian K.D."/>
            <person name="Terryn N."/>
            <person name="Hartley N."/>
            <person name="Bent E."/>
            <person name="Johnson S."/>
            <person name="Langham S.A."/>
            <person name="McCullagh B."/>
            <person name="Robben J."/>
            <person name="Grymonprez B."/>
            <person name="Zimmermann W."/>
            <person name="Ramsperger U."/>
            <person name="Wedler H."/>
            <person name="Balke K."/>
            <person name="Wedler E."/>
            <person name="Peters S."/>
            <person name="van Staveren M."/>
            <person name="Dirkse W."/>
            <person name="Mooijman P."/>
            <person name="Lankhorst R.K."/>
            <person name="Weitzenegger T."/>
            <person name="Bothe G."/>
            <person name="Rose M."/>
            <person name="Hauf J."/>
            <person name="Berneiser S."/>
            <person name="Hempel S."/>
            <person name="Feldpausch M."/>
            <person name="Lamberth S."/>
            <person name="Villarroel R."/>
            <person name="Gielen J."/>
            <person name="Ardiles W."/>
            <person name="Bents O."/>
            <person name="Lemcke K."/>
            <person name="Kolesov G."/>
            <person name="Mayer K."/>
            <person name="Rudd S."/>
            <person name="Schoof H."/>
            <person name="Schueller C."/>
            <person name="Zaccaria P."/>
            <person name="Mewes H.W."/>
            <person name="Bevan M."/>
            <person name="Fransz P."/>
        </authorList>
    </citation>
    <scope>NUCLEOTIDE SEQUENCE [LARGE SCALE GENOMIC DNA]</scope>
    <source>
        <strain>cv. Columbia</strain>
    </source>
</reference>
<dbReference type="InterPro" id="IPR005162">
    <property type="entry name" value="Retrotrans_gag_dom"/>
</dbReference>
<feature type="region of interest" description="Disordered" evidence="5">
    <location>
        <begin position="217"/>
        <end position="275"/>
    </location>
</feature>
<dbReference type="InterPro" id="IPR029472">
    <property type="entry name" value="Copia-like_N"/>
</dbReference>
<accession>Q9FIC5</accession>
<dbReference type="Gene3D" id="3.30.420.10">
    <property type="entry name" value="Ribonuclease H-like superfamily/Ribonuclease H"/>
    <property type="match status" value="1"/>
</dbReference>
<dbReference type="SUPFAM" id="SSF53098">
    <property type="entry name" value="Ribonuclease H-like"/>
    <property type="match status" value="1"/>
</dbReference>
<evidence type="ECO:0000256" key="5">
    <source>
        <dbReference type="SAM" id="MobiDB-lite"/>
    </source>
</evidence>
<feature type="region of interest" description="Disordered" evidence="5">
    <location>
        <begin position="797"/>
        <end position="889"/>
    </location>
</feature>
<feature type="region of interest" description="Disordered" evidence="5">
    <location>
        <begin position="1"/>
        <end position="30"/>
    </location>
</feature>
<evidence type="ECO:0000259" key="6">
    <source>
        <dbReference type="PROSITE" id="PS50994"/>
    </source>
</evidence>
<dbReference type="Pfam" id="PF07727">
    <property type="entry name" value="RVT_2"/>
    <property type="match status" value="1"/>
</dbReference>
<organism evidence="7">
    <name type="scientific">Arabidopsis thaliana</name>
    <name type="common">Mouse-ear cress</name>
    <dbReference type="NCBI Taxonomy" id="3702"/>
    <lineage>
        <taxon>Eukaryota</taxon>
        <taxon>Viridiplantae</taxon>
        <taxon>Streptophyta</taxon>
        <taxon>Embryophyta</taxon>
        <taxon>Tracheophyta</taxon>
        <taxon>Spermatophyta</taxon>
        <taxon>Magnoliopsida</taxon>
        <taxon>eudicotyledons</taxon>
        <taxon>Gunneridae</taxon>
        <taxon>Pentapetalae</taxon>
        <taxon>rosids</taxon>
        <taxon>malvids</taxon>
        <taxon>Brassicales</taxon>
        <taxon>Brassicaceae</taxon>
        <taxon>Camelineae</taxon>
        <taxon>Arabidopsis</taxon>
    </lineage>
</organism>
<dbReference type="GO" id="GO:0003676">
    <property type="term" value="F:nucleic acid binding"/>
    <property type="evidence" value="ECO:0007669"/>
    <property type="project" value="InterPro"/>
</dbReference>
<dbReference type="InterPro" id="IPR012337">
    <property type="entry name" value="RNaseH-like_sf"/>
</dbReference>
<evidence type="ECO:0000256" key="2">
    <source>
        <dbReference type="ARBA" id="ARBA00022723"/>
    </source>
</evidence>
<feature type="compositionally biased region" description="Polar residues" evidence="5">
    <location>
        <begin position="814"/>
        <end position="835"/>
    </location>
</feature>
<evidence type="ECO:0000313" key="7">
    <source>
        <dbReference type="EMBL" id="BAB10837.1"/>
    </source>
</evidence>
<dbReference type="GO" id="GO:0046872">
    <property type="term" value="F:metal ion binding"/>
    <property type="evidence" value="ECO:0007669"/>
    <property type="project" value="UniProtKB-KW"/>
</dbReference>